<organism evidence="2 3">
    <name type="scientific">Subdoligranulum variabile</name>
    <dbReference type="NCBI Taxonomy" id="214851"/>
    <lineage>
        <taxon>Bacteria</taxon>
        <taxon>Bacillati</taxon>
        <taxon>Bacillota</taxon>
        <taxon>Clostridia</taxon>
        <taxon>Eubacteriales</taxon>
        <taxon>Oscillospiraceae</taxon>
        <taxon>Subdoligranulum</taxon>
    </lineage>
</organism>
<comment type="similarity">
    <text evidence="1">Belongs to the asp23 family.</text>
</comment>
<dbReference type="Pfam" id="PF03780">
    <property type="entry name" value="Asp23"/>
    <property type="match status" value="1"/>
</dbReference>
<dbReference type="PANTHER" id="PTHR34297">
    <property type="entry name" value="HYPOTHETICAL CYTOSOLIC PROTEIN-RELATED"/>
    <property type="match status" value="1"/>
</dbReference>
<dbReference type="AlphaFoldDB" id="A0A943D8V7"/>
<protein>
    <submittedName>
        <fullName evidence="2">Asp23/Gls24 family envelope stress response protein</fullName>
    </submittedName>
</protein>
<sequence length="120" mass="12658">MDVHNTIGGSLQISTEVIAKIARLAALEVDGVSDVATGTSQNVRSLLGRTGLQKPVTVVMEDGIATVTVHITVVYGSKVMPLCEKVQENVKQAIQNMTGITVARVDVLVVGLTDADKTEK</sequence>
<dbReference type="Proteomes" id="UP000759273">
    <property type="component" value="Unassembled WGS sequence"/>
</dbReference>
<accession>A0A943D8V7</accession>
<proteinExistence type="inferred from homology"/>
<comment type="caution">
    <text evidence="2">The sequence shown here is derived from an EMBL/GenBank/DDBJ whole genome shotgun (WGS) entry which is preliminary data.</text>
</comment>
<dbReference type="InterPro" id="IPR005531">
    <property type="entry name" value="Asp23"/>
</dbReference>
<evidence type="ECO:0000313" key="2">
    <source>
        <dbReference type="EMBL" id="MBS5332230.1"/>
    </source>
</evidence>
<evidence type="ECO:0000313" key="3">
    <source>
        <dbReference type="Proteomes" id="UP000759273"/>
    </source>
</evidence>
<reference evidence="2" key="1">
    <citation type="submission" date="2021-02" db="EMBL/GenBank/DDBJ databases">
        <title>Infant gut strain persistence is associated with maternal origin, phylogeny, and functional potential including surface adhesion and iron acquisition.</title>
        <authorList>
            <person name="Lou Y.C."/>
        </authorList>
    </citation>
    <scope>NUCLEOTIDE SEQUENCE</scope>
    <source>
        <strain evidence="2">L3_101_000M1_dasL3_101_000M1_concoct_87</strain>
    </source>
</reference>
<evidence type="ECO:0000256" key="1">
    <source>
        <dbReference type="ARBA" id="ARBA00005721"/>
    </source>
</evidence>
<name>A0A943D8V7_9FIRM</name>
<dbReference type="EMBL" id="JAGZGG010000013">
    <property type="protein sequence ID" value="MBS5332230.1"/>
    <property type="molecule type" value="Genomic_DNA"/>
</dbReference>
<gene>
    <name evidence="2" type="ORF">KHY36_06860</name>
</gene>